<dbReference type="SUPFAM" id="SSF56519">
    <property type="entry name" value="Penicillin binding protein dimerisation domain"/>
    <property type="match status" value="1"/>
</dbReference>
<dbReference type="SUPFAM" id="SSF56601">
    <property type="entry name" value="beta-lactamase/transpeptidase-like"/>
    <property type="match status" value="1"/>
</dbReference>
<feature type="transmembrane region" description="Helical" evidence="3">
    <location>
        <begin position="15"/>
        <end position="33"/>
    </location>
</feature>
<dbReference type="PANTHER" id="PTHR30627">
    <property type="entry name" value="PEPTIDOGLYCAN D,D-TRANSPEPTIDASE"/>
    <property type="match status" value="1"/>
</dbReference>
<dbReference type="STRING" id="1805376.AUK05_01430"/>
<keyword evidence="3" id="KW-0812">Transmembrane</keyword>
<dbReference type="AlphaFoldDB" id="A0A1J5HQL2"/>
<proteinExistence type="predicted"/>
<comment type="subcellular location">
    <subcellularLocation>
        <location evidence="1">Membrane</location>
    </subcellularLocation>
</comment>
<feature type="domain" description="Penicillin-binding protein transpeptidase" evidence="4">
    <location>
        <begin position="239"/>
        <end position="516"/>
    </location>
</feature>
<dbReference type="InterPro" id="IPR001460">
    <property type="entry name" value="PCN-bd_Tpept"/>
</dbReference>
<dbReference type="GO" id="GO:0005886">
    <property type="term" value="C:plasma membrane"/>
    <property type="evidence" value="ECO:0007669"/>
    <property type="project" value="TreeGrafter"/>
</dbReference>
<evidence type="ECO:0000259" key="5">
    <source>
        <dbReference type="Pfam" id="PF03717"/>
    </source>
</evidence>
<dbReference type="Pfam" id="PF03717">
    <property type="entry name" value="PBP_dimer"/>
    <property type="match status" value="1"/>
</dbReference>
<gene>
    <name evidence="6" type="ORF">AUK05_01430</name>
</gene>
<evidence type="ECO:0000256" key="3">
    <source>
        <dbReference type="SAM" id="Phobius"/>
    </source>
</evidence>
<dbReference type="GO" id="GO:0008658">
    <property type="term" value="F:penicillin binding"/>
    <property type="evidence" value="ECO:0007669"/>
    <property type="project" value="InterPro"/>
</dbReference>
<dbReference type="Proteomes" id="UP000182344">
    <property type="component" value="Unassembled WGS sequence"/>
</dbReference>
<accession>A0A1J5HQL2</accession>
<sequence length="528" mass="58597">MSKNTPSTNNNRLKAVNLTIIFAFTIVMARLFYWQIIMGPTIRADNISQNSKLQKILPKTGKILSSDNFPLSLGVKAYKLSIYKPNLKINLNELFKKIDKIKPNTILNNNIQINNLNNPQIKWVTLNGTFDQIQKQQLTIPGIEFEESSFRYYPEGNLAKNIITNLESFYRRILFGKTGFSLSSIDGTGQTILTKRNWRQSETDGQDIKTSLNRQVQIILTDTLTKGLEIYQAKSASGTIIDPSTGLIIAMSSIQSDTTPNNNIDNISNLFEPGSIFKPLVVAMALDSKKIDTDFICSDCSKPRVLGQYTINNWDNTFHPNSTLSDIIKNSDNIGMSNIIQRLDKDNFIKYFHALKLDSKSEIDLIGESISPPKKFIADIDLATASFGQGLAVNELQMVQAFNTLANQGKLISGHFNTQILPSPINVFSPETVIKVIDILKYAVENSAIKSLKPKNLEVCAKSGTAQIAIGGQYSDTNTIGSYVGFSPCTSPKFTMIITINQPQKGEWGSSTAAPLWFEIATKISPLL</sequence>
<dbReference type="EMBL" id="MNZO01000020">
    <property type="protein sequence ID" value="OIP87385.1"/>
    <property type="molecule type" value="Genomic_DNA"/>
</dbReference>
<comment type="caution">
    <text evidence="6">The sequence shown here is derived from an EMBL/GenBank/DDBJ whole genome shotgun (WGS) entry which is preliminary data.</text>
</comment>
<dbReference type="Gene3D" id="3.30.450.330">
    <property type="match status" value="1"/>
</dbReference>
<evidence type="ECO:0000256" key="2">
    <source>
        <dbReference type="ARBA" id="ARBA00023136"/>
    </source>
</evidence>
<dbReference type="PANTHER" id="PTHR30627:SF1">
    <property type="entry name" value="PEPTIDOGLYCAN D,D-TRANSPEPTIDASE FTSI"/>
    <property type="match status" value="1"/>
</dbReference>
<evidence type="ECO:0000313" key="6">
    <source>
        <dbReference type="EMBL" id="OIP87385.1"/>
    </source>
</evidence>
<evidence type="ECO:0000256" key="1">
    <source>
        <dbReference type="ARBA" id="ARBA00004370"/>
    </source>
</evidence>
<dbReference type="InterPro" id="IPR005311">
    <property type="entry name" value="PBP_dimer"/>
</dbReference>
<dbReference type="InterPro" id="IPR012338">
    <property type="entry name" value="Beta-lactam/transpept-like"/>
</dbReference>
<dbReference type="GO" id="GO:0071555">
    <property type="term" value="P:cell wall organization"/>
    <property type="evidence" value="ECO:0007669"/>
    <property type="project" value="TreeGrafter"/>
</dbReference>
<evidence type="ECO:0008006" key="8">
    <source>
        <dbReference type="Google" id="ProtNLM"/>
    </source>
</evidence>
<name>A0A1J5HQL2_9BACT</name>
<dbReference type="Gene3D" id="3.90.1310.10">
    <property type="entry name" value="Penicillin-binding protein 2a (Domain 2)"/>
    <property type="match status" value="1"/>
</dbReference>
<dbReference type="Pfam" id="PF00905">
    <property type="entry name" value="Transpeptidase"/>
    <property type="match status" value="1"/>
</dbReference>
<dbReference type="Gene3D" id="3.40.710.10">
    <property type="entry name" value="DD-peptidase/beta-lactamase superfamily"/>
    <property type="match status" value="1"/>
</dbReference>
<dbReference type="InterPro" id="IPR036138">
    <property type="entry name" value="PBP_dimer_sf"/>
</dbReference>
<evidence type="ECO:0000313" key="7">
    <source>
        <dbReference type="Proteomes" id="UP000182344"/>
    </source>
</evidence>
<organism evidence="6 7">
    <name type="scientific">Candidatus Shapirobacteria bacterium CG2_30_35_20</name>
    <dbReference type="NCBI Taxonomy" id="1805376"/>
    <lineage>
        <taxon>Bacteria</taxon>
        <taxon>Candidatus Shapironibacteriota</taxon>
    </lineage>
</organism>
<feature type="domain" description="Penicillin-binding protein dimerisation" evidence="5">
    <location>
        <begin position="61"/>
        <end position="163"/>
    </location>
</feature>
<keyword evidence="3" id="KW-1133">Transmembrane helix</keyword>
<keyword evidence="2 3" id="KW-0472">Membrane</keyword>
<dbReference type="InterPro" id="IPR050515">
    <property type="entry name" value="Beta-lactam/transpept"/>
</dbReference>
<reference evidence="6 7" key="1">
    <citation type="journal article" date="2016" name="Environ. Microbiol.">
        <title>Genomic resolution of a cold subsurface aquifer community provides metabolic insights for novel microbes adapted to high CO concentrations.</title>
        <authorList>
            <person name="Probst A.J."/>
            <person name="Castelle C.J."/>
            <person name="Singh A."/>
            <person name="Brown C.T."/>
            <person name="Anantharaman K."/>
            <person name="Sharon I."/>
            <person name="Hug L.A."/>
            <person name="Burstein D."/>
            <person name="Emerson J.B."/>
            <person name="Thomas B.C."/>
            <person name="Banfield J.F."/>
        </authorList>
    </citation>
    <scope>NUCLEOTIDE SEQUENCE [LARGE SCALE GENOMIC DNA]</scope>
    <source>
        <strain evidence="6">CG2_30_35_20</strain>
    </source>
</reference>
<protein>
    <recommendedName>
        <fullName evidence="8">Penicillin-binding protein transpeptidase domain-containing protein</fullName>
    </recommendedName>
</protein>
<evidence type="ECO:0000259" key="4">
    <source>
        <dbReference type="Pfam" id="PF00905"/>
    </source>
</evidence>